<protein>
    <recommendedName>
        <fullName evidence="3">Phosphoribosyl-AMP cyclohydrolase</fullName>
    </recommendedName>
</protein>
<reference evidence="2" key="1">
    <citation type="journal article" date="2007" name="Genome Biol.">
        <title>Comparison of Francisella tularensis genomes reveals evolutionary events associated with the emergence of human pathogenic strains.</title>
        <authorList>
            <person name="Rohmer L."/>
            <person name="Fong C."/>
            <person name="Abmayr S."/>
            <person name="Wasnick M."/>
            <person name="Larson Freeman T.J."/>
            <person name="Radey M."/>
            <person name="Guina T."/>
            <person name="Svensson K."/>
            <person name="Hayden H.S."/>
            <person name="Jacobs M."/>
            <person name="Gallagher L.A."/>
            <person name="Manoil C."/>
            <person name="Ernst R.K."/>
            <person name="Drees B."/>
            <person name="Buckley D."/>
            <person name="Haugen E."/>
            <person name="Bovee D."/>
            <person name="Zhou Y."/>
            <person name="Chang J."/>
            <person name="Levy R."/>
            <person name="Lim R."/>
            <person name="Gillett W."/>
            <person name="Guenthener D."/>
            <person name="Kang A."/>
            <person name="Shaffer S.A."/>
            <person name="Taylor G."/>
            <person name="Chen J."/>
            <person name="Gallis B."/>
            <person name="D'Argenio D.A."/>
            <person name="Forsman M."/>
            <person name="Olson M.V."/>
            <person name="Goodlett D.R."/>
            <person name="Kaul R."/>
            <person name="Miller S.I."/>
            <person name="Brittnacher M.J."/>
        </authorList>
    </citation>
    <scope>NUCLEOTIDE SEQUENCE [LARGE SCALE GENOMIC DNA]</scope>
    <source>
        <strain evidence="2">U112</strain>
    </source>
</reference>
<proteinExistence type="predicted"/>
<dbReference type="Proteomes" id="UP000000762">
    <property type="component" value="Chromosome"/>
</dbReference>
<gene>
    <name evidence="1" type="ordered locus">FTN_1021</name>
</gene>
<dbReference type="InterPro" id="IPR016878">
    <property type="entry name" value="MICAH-like"/>
</dbReference>
<evidence type="ECO:0000313" key="1">
    <source>
        <dbReference type="EMBL" id="ABK89908.1"/>
    </source>
</evidence>
<dbReference type="Gene3D" id="3.10.450.50">
    <property type="match status" value="1"/>
</dbReference>
<name>A0Q6P3_FRATN</name>
<keyword evidence="2" id="KW-1185">Reference proteome</keyword>
<sequence length="178" mass="20313">MSFYEIKYMNFNTYNKVHSSREEKNMNRQDIDKALAKWKNGLLKISKTYREGGDYKQLAHDFIKDMYAYDNSEVLFKPTLASKKMFRGDLEGAVSYFVAGNDKYPEDNGFAIGPWADLEFENAGYIVEDNIGIVMGNKHLTQTNGNKVVANYTMGFKPNANGELQIVLHHSSLPYTPV</sequence>
<dbReference type="EMBL" id="CP000439">
    <property type="protein sequence ID" value="ABK89908.1"/>
    <property type="molecule type" value="Genomic_DNA"/>
</dbReference>
<dbReference type="KEGG" id="ftn:FTN_1021"/>
<dbReference type="AlphaFoldDB" id="A0Q6P3"/>
<evidence type="ECO:0000313" key="2">
    <source>
        <dbReference type="Proteomes" id="UP000000762"/>
    </source>
</evidence>
<accession>A0Q6P3</accession>
<dbReference type="PIRSF" id="PIRSF028288">
    <property type="entry name" value="UCP028288"/>
    <property type="match status" value="1"/>
</dbReference>
<evidence type="ECO:0008006" key="3">
    <source>
        <dbReference type="Google" id="ProtNLM"/>
    </source>
</evidence>
<organism evidence="1 2">
    <name type="scientific">Francisella tularensis subsp. novicida (strain ATCC 15482 / CCUG 33449 / U112)</name>
    <dbReference type="NCBI Taxonomy" id="401614"/>
    <lineage>
        <taxon>Bacteria</taxon>
        <taxon>Pseudomonadati</taxon>
        <taxon>Pseudomonadota</taxon>
        <taxon>Gammaproteobacteria</taxon>
        <taxon>Thiotrichales</taxon>
        <taxon>Francisellaceae</taxon>
        <taxon>Francisella</taxon>
    </lineage>
</organism>